<dbReference type="AlphaFoldDB" id="A0A318JT27"/>
<gene>
    <name evidence="1" type="ORF">DFR70_11426</name>
</gene>
<proteinExistence type="predicted"/>
<dbReference type="RefSeq" id="WP_051187665.1">
    <property type="nucleotide sequence ID" value="NZ_QJKF01000014.1"/>
</dbReference>
<evidence type="ECO:0000313" key="1">
    <source>
        <dbReference type="EMBL" id="PXX58344.1"/>
    </source>
</evidence>
<dbReference type="OrthoDB" id="4329452at2"/>
<accession>A0A318JT27</accession>
<keyword evidence="2" id="KW-1185">Reference proteome</keyword>
<sequence>MPTIKVNNTSDKTLVLFVEPWAHEYRMRPQEGFTLEFDDSSRTASSHNDFELSWHDQGVVVWTAFDLEVVVRDQSGTRLEPGHQHPPTG</sequence>
<comment type="caution">
    <text evidence="1">The sequence shown here is derived from an EMBL/GenBank/DDBJ whole genome shotgun (WGS) entry which is preliminary data.</text>
</comment>
<dbReference type="EMBL" id="QJKF01000014">
    <property type="protein sequence ID" value="PXX58344.1"/>
    <property type="molecule type" value="Genomic_DNA"/>
</dbReference>
<reference evidence="1 2" key="1">
    <citation type="submission" date="2018-05" db="EMBL/GenBank/DDBJ databases">
        <title>Genomic Encyclopedia of Type Strains, Phase IV (KMG-IV): sequencing the most valuable type-strain genomes for metagenomic binning, comparative biology and taxonomic classification.</title>
        <authorList>
            <person name="Goeker M."/>
        </authorList>
    </citation>
    <scope>NUCLEOTIDE SEQUENCE [LARGE SCALE GENOMIC DNA]</scope>
    <source>
        <strain evidence="1 2">DSM 44704</strain>
    </source>
</reference>
<evidence type="ECO:0000313" key="2">
    <source>
        <dbReference type="Proteomes" id="UP000247569"/>
    </source>
</evidence>
<organism evidence="1 2">
    <name type="scientific">Nocardia tenerifensis</name>
    <dbReference type="NCBI Taxonomy" id="228006"/>
    <lineage>
        <taxon>Bacteria</taxon>
        <taxon>Bacillati</taxon>
        <taxon>Actinomycetota</taxon>
        <taxon>Actinomycetes</taxon>
        <taxon>Mycobacteriales</taxon>
        <taxon>Nocardiaceae</taxon>
        <taxon>Nocardia</taxon>
    </lineage>
</organism>
<protein>
    <submittedName>
        <fullName evidence="1">Uncharacterized protein</fullName>
    </submittedName>
</protein>
<dbReference type="Proteomes" id="UP000247569">
    <property type="component" value="Unassembled WGS sequence"/>
</dbReference>
<name>A0A318JT27_9NOCA</name>